<feature type="transmembrane region" description="Helical" evidence="1">
    <location>
        <begin position="86"/>
        <end position="107"/>
    </location>
</feature>
<dbReference type="AlphaFoldDB" id="A2DR41"/>
<feature type="transmembrane region" description="Helical" evidence="1">
    <location>
        <begin position="52"/>
        <end position="74"/>
    </location>
</feature>
<gene>
    <name evidence="2" type="ORF">TVAG_303590</name>
</gene>
<dbReference type="Proteomes" id="UP000001542">
    <property type="component" value="Unassembled WGS sequence"/>
</dbReference>
<protein>
    <submittedName>
        <fullName evidence="2">Uncharacterized protein</fullName>
    </submittedName>
</protein>
<name>A2DR41_TRIV3</name>
<dbReference type="KEGG" id="tva:4775155"/>
<feature type="transmembrane region" description="Helical" evidence="1">
    <location>
        <begin position="168"/>
        <end position="188"/>
    </location>
</feature>
<reference evidence="2" key="2">
    <citation type="journal article" date="2007" name="Science">
        <title>Draft genome sequence of the sexually transmitted pathogen Trichomonas vaginalis.</title>
        <authorList>
            <person name="Carlton J.M."/>
            <person name="Hirt R.P."/>
            <person name="Silva J.C."/>
            <person name="Delcher A.L."/>
            <person name="Schatz M."/>
            <person name="Zhao Q."/>
            <person name="Wortman J.R."/>
            <person name="Bidwell S.L."/>
            <person name="Alsmark U.C.M."/>
            <person name="Besteiro S."/>
            <person name="Sicheritz-Ponten T."/>
            <person name="Noel C.J."/>
            <person name="Dacks J.B."/>
            <person name="Foster P.G."/>
            <person name="Simillion C."/>
            <person name="Van de Peer Y."/>
            <person name="Miranda-Saavedra D."/>
            <person name="Barton G.J."/>
            <person name="Westrop G.D."/>
            <person name="Mueller S."/>
            <person name="Dessi D."/>
            <person name="Fiori P.L."/>
            <person name="Ren Q."/>
            <person name="Paulsen I."/>
            <person name="Zhang H."/>
            <person name="Bastida-Corcuera F.D."/>
            <person name="Simoes-Barbosa A."/>
            <person name="Brown M.T."/>
            <person name="Hayes R.D."/>
            <person name="Mukherjee M."/>
            <person name="Okumura C.Y."/>
            <person name="Schneider R."/>
            <person name="Smith A.J."/>
            <person name="Vanacova S."/>
            <person name="Villalvazo M."/>
            <person name="Haas B.J."/>
            <person name="Pertea M."/>
            <person name="Feldblyum T.V."/>
            <person name="Utterback T.R."/>
            <person name="Shu C.L."/>
            <person name="Osoegawa K."/>
            <person name="de Jong P.J."/>
            <person name="Hrdy I."/>
            <person name="Horvathova L."/>
            <person name="Zubacova Z."/>
            <person name="Dolezal P."/>
            <person name="Malik S.B."/>
            <person name="Logsdon J.M. Jr."/>
            <person name="Henze K."/>
            <person name="Gupta A."/>
            <person name="Wang C.C."/>
            <person name="Dunne R.L."/>
            <person name="Upcroft J.A."/>
            <person name="Upcroft P."/>
            <person name="White O."/>
            <person name="Salzberg S.L."/>
            <person name="Tang P."/>
            <person name="Chiu C.-H."/>
            <person name="Lee Y.-S."/>
            <person name="Embley T.M."/>
            <person name="Coombs G.H."/>
            <person name="Mottram J.C."/>
            <person name="Tachezy J."/>
            <person name="Fraser-Liggett C.M."/>
            <person name="Johnson P.J."/>
        </authorList>
    </citation>
    <scope>NUCLEOTIDE SEQUENCE [LARGE SCALE GENOMIC DNA]</scope>
    <source>
        <strain evidence="2">G3</strain>
    </source>
</reference>
<organism evidence="2 3">
    <name type="scientific">Trichomonas vaginalis (strain ATCC PRA-98 / G3)</name>
    <dbReference type="NCBI Taxonomy" id="412133"/>
    <lineage>
        <taxon>Eukaryota</taxon>
        <taxon>Metamonada</taxon>
        <taxon>Parabasalia</taxon>
        <taxon>Trichomonadida</taxon>
        <taxon>Trichomonadidae</taxon>
        <taxon>Trichomonas</taxon>
    </lineage>
</organism>
<dbReference type="EMBL" id="DS113234">
    <property type="protein sequence ID" value="EAY17140.1"/>
    <property type="molecule type" value="Genomic_DNA"/>
</dbReference>
<keyword evidence="1" id="KW-1133">Transmembrane helix</keyword>
<accession>A2DR41</accession>
<keyword evidence="3" id="KW-1185">Reference proteome</keyword>
<evidence type="ECO:0000313" key="2">
    <source>
        <dbReference type="EMBL" id="EAY17140.1"/>
    </source>
</evidence>
<dbReference type="RefSeq" id="XP_001329363.1">
    <property type="nucleotide sequence ID" value="XM_001329328.1"/>
</dbReference>
<dbReference type="VEuPathDB" id="TrichDB:TVAG_303590"/>
<keyword evidence="1" id="KW-0472">Membrane</keyword>
<dbReference type="SMR" id="A2DR41"/>
<keyword evidence="1" id="KW-0812">Transmembrane</keyword>
<sequence>MNKSFPLVLACLSGILTTIAGIGLGLYAYQWWDQVNILFPAWGGKYALLPNLTEIIWCSCVVYLLLLALTCISATSHVCGDTMPKFTFAFVFIGLTLSLASSITLVLKTTESSCKKMRETEKKAVPSGILTKFNNWINEFTEGWSETQIHDYKESYESCVCEKYGTKIWIWIGFSIAALILGLSYVVVNQVEKKRIQDVLEGTPLSQGNYQYH</sequence>
<dbReference type="VEuPathDB" id="TrichDB:TVAGG3_0695000"/>
<dbReference type="InParanoid" id="A2DR41"/>
<proteinExistence type="predicted"/>
<feature type="transmembrane region" description="Helical" evidence="1">
    <location>
        <begin position="7"/>
        <end position="32"/>
    </location>
</feature>
<evidence type="ECO:0000256" key="1">
    <source>
        <dbReference type="SAM" id="Phobius"/>
    </source>
</evidence>
<evidence type="ECO:0000313" key="3">
    <source>
        <dbReference type="Proteomes" id="UP000001542"/>
    </source>
</evidence>
<reference evidence="2" key="1">
    <citation type="submission" date="2006-10" db="EMBL/GenBank/DDBJ databases">
        <authorList>
            <person name="Amadeo P."/>
            <person name="Zhao Q."/>
            <person name="Wortman J."/>
            <person name="Fraser-Liggett C."/>
            <person name="Carlton J."/>
        </authorList>
    </citation>
    <scope>NUCLEOTIDE SEQUENCE</scope>
    <source>
        <strain evidence="2">G3</strain>
    </source>
</reference>